<protein>
    <submittedName>
        <fullName evidence="1">Uncharacterized protein</fullName>
    </submittedName>
</protein>
<accession>A0A167KMA6</accession>
<sequence length="232" mass="25516">MKGHILQQEPLANILDGMTTALPILVHVPNTDLFYPARCICQPLEARSAARHLERDAVLTVCDLMGFILARISGCGFSALRLWENGRCFDPSVWSGLGDESSIFLSLPNRRTSSYLLCADHQHVLPHSLLSSNSRLGPLRHTLSETQCVPCAALRAFILGGHQDAGSLHCVFGRTVGVWTFRCGAVRVTNPPFSFLFPSRCTASYLLRADHQLVLPHRCLPATQGPVHFHAP</sequence>
<dbReference type="EMBL" id="KV417292">
    <property type="protein sequence ID" value="KZO94794.1"/>
    <property type="molecule type" value="Genomic_DNA"/>
</dbReference>
<evidence type="ECO:0000313" key="2">
    <source>
        <dbReference type="Proteomes" id="UP000076738"/>
    </source>
</evidence>
<gene>
    <name evidence="1" type="ORF">CALVIDRAFT_190172</name>
</gene>
<dbReference type="Proteomes" id="UP000076738">
    <property type="component" value="Unassembled WGS sequence"/>
</dbReference>
<proteinExistence type="predicted"/>
<name>A0A167KMA6_CALVF</name>
<dbReference type="AlphaFoldDB" id="A0A167KMA6"/>
<evidence type="ECO:0000313" key="1">
    <source>
        <dbReference type="EMBL" id="KZO94794.1"/>
    </source>
</evidence>
<organism evidence="1 2">
    <name type="scientific">Calocera viscosa (strain TUFC12733)</name>
    <dbReference type="NCBI Taxonomy" id="1330018"/>
    <lineage>
        <taxon>Eukaryota</taxon>
        <taxon>Fungi</taxon>
        <taxon>Dikarya</taxon>
        <taxon>Basidiomycota</taxon>
        <taxon>Agaricomycotina</taxon>
        <taxon>Dacrymycetes</taxon>
        <taxon>Dacrymycetales</taxon>
        <taxon>Dacrymycetaceae</taxon>
        <taxon>Calocera</taxon>
    </lineage>
</organism>
<keyword evidence="2" id="KW-1185">Reference proteome</keyword>
<reference evidence="1 2" key="1">
    <citation type="journal article" date="2016" name="Mol. Biol. Evol.">
        <title>Comparative Genomics of Early-Diverging Mushroom-Forming Fungi Provides Insights into the Origins of Lignocellulose Decay Capabilities.</title>
        <authorList>
            <person name="Nagy L.G."/>
            <person name="Riley R."/>
            <person name="Tritt A."/>
            <person name="Adam C."/>
            <person name="Daum C."/>
            <person name="Floudas D."/>
            <person name="Sun H."/>
            <person name="Yadav J.S."/>
            <person name="Pangilinan J."/>
            <person name="Larsson K.H."/>
            <person name="Matsuura K."/>
            <person name="Barry K."/>
            <person name="Labutti K."/>
            <person name="Kuo R."/>
            <person name="Ohm R.A."/>
            <person name="Bhattacharya S.S."/>
            <person name="Shirouzu T."/>
            <person name="Yoshinaga Y."/>
            <person name="Martin F.M."/>
            <person name="Grigoriev I.V."/>
            <person name="Hibbett D.S."/>
        </authorList>
    </citation>
    <scope>NUCLEOTIDE SEQUENCE [LARGE SCALE GENOMIC DNA]</scope>
    <source>
        <strain evidence="1 2">TUFC12733</strain>
    </source>
</reference>